<reference evidence="1 3" key="1">
    <citation type="journal article" date="2014" name="BMC Genomics">
        <title>Genome sequence of Anopheles sinensis provides insight into genetics basis of mosquito competence for malaria parasites.</title>
        <authorList>
            <person name="Zhou D."/>
            <person name="Zhang D."/>
            <person name="Ding G."/>
            <person name="Shi L."/>
            <person name="Hou Q."/>
            <person name="Ye Y."/>
            <person name="Xu Y."/>
            <person name="Zhou H."/>
            <person name="Xiong C."/>
            <person name="Li S."/>
            <person name="Yu J."/>
            <person name="Hong S."/>
            <person name="Yu X."/>
            <person name="Zou P."/>
            <person name="Chen C."/>
            <person name="Chang X."/>
            <person name="Wang W."/>
            <person name="Lv Y."/>
            <person name="Sun Y."/>
            <person name="Ma L."/>
            <person name="Shen B."/>
            <person name="Zhu C."/>
        </authorList>
    </citation>
    <scope>NUCLEOTIDE SEQUENCE [LARGE SCALE GENOMIC DNA]</scope>
</reference>
<proteinExistence type="predicted"/>
<name>A0A084W713_ANOSI</name>
<dbReference type="EnsemblMetazoa" id="ASIC013976-RA">
    <property type="protein sequence ID" value="ASIC013976-PA"/>
    <property type="gene ID" value="ASIC013976"/>
</dbReference>
<protein>
    <submittedName>
        <fullName evidence="1 2">Uncharacterized protein</fullName>
    </submittedName>
</protein>
<organism evidence="1">
    <name type="scientific">Anopheles sinensis</name>
    <name type="common">Mosquito</name>
    <dbReference type="NCBI Taxonomy" id="74873"/>
    <lineage>
        <taxon>Eukaryota</taxon>
        <taxon>Metazoa</taxon>
        <taxon>Ecdysozoa</taxon>
        <taxon>Arthropoda</taxon>
        <taxon>Hexapoda</taxon>
        <taxon>Insecta</taxon>
        <taxon>Pterygota</taxon>
        <taxon>Neoptera</taxon>
        <taxon>Endopterygota</taxon>
        <taxon>Diptera</taxon>
        <taxon>Nematocera</taxon>
        <taxon>Culicoidea</taxon>
        <taxon>Culicidae</taxon>
        <taxon>Anophelinae</taxon>
        <taxon>Anopheles</taxon>
    </lineage>
</organism>
<dbReference type="Proteomes" id="UP000030765">
    <property type="component" value="Unassembled WGS sequence"/>
</dbReference>
<evidence type="ECO:0000313" key="3">
    <source>
        <dbReference type="Proteomes" id="UP000030765"/>
    </source>
</evidence>
<keyword evidence="3" id="KW-1185">Reference proteome</keyword>
<dbReference type="AlphaFoldDB" id="A0A084W713"/>
<accession>A0A084W713</accession>
<dbReference type="EMBL" id="ATLV01021091">
    <property type="status" value="NOT_ANNOTATED_CDS"/>
    <property type="molecule type" value="Genomic_DNA"/>
</dbReference>
<dbReference type="VEuPathDB" id="VectorBase:ASIC013976"/>
<gene>
    <name evidence="1" type="ORF">ZHAS_00013976</name>
</gene>
<evidence type="ECO:0000313" key="2">
    <source>
        <dbReference type="EnsemblMetazoa" id="ASIC013976-PA"/>
    </source>
</evidence>
<dbReference type="EMBL" id="KE525312">
    <property type="protein sequence ID" value="KFB46007.1"/>
    <property type="molecule type" value="Genomic_DNA"/>
</dbReference>
<sequence length="99" mass="11127">MYTPGSCKAAAGSSSTSYVQECRAASGIEYRLEMLELVTMEPEGLEASIFGGKCGFHIRIHSHKRFRLVPEYGWLVSVKSTPELRHGMMLLYTSRRLVK</sequence>
<reference evidence="2" key="2">
    <citation type="submission" date="2020-05" db="UniProtKB">
        <authorList>
            <consortium name="EnsemblMetazoa"/>
        </authorList>
    </citation>
    <scope>IDENTIFICATION</scope>
</reference>
<evidence type="ECO:0000313" key="1">
    <source>
        <dbReference type="EMBL" id="KFB46007.1"/>
    </source>
</evidence>